<dbReference type="PANTHER" id="PTHR43811">
    <property type="entry name" value="FKBP-TYPE PEPTIDYL-PROLYL CIS-TRANS ISOMERASE FKPA"/>
    <property type="match status" value="1"/>
</dbReference>
<dbReference type="Pfam" id="PF00254">
    <property type="entry name" value="FKBP_C"/>
    <property type="match status" value="1"/>
</dbReference>
<dbReference type="AlphaFoldDB" id="A0A7H2BH86"/>
<feature type="chain" id="PRO_5029016348" description="peptidylprolyl isomerase" evidence="8">
    <location>
        <begin position="26"/>
        <end position="362"/>
    </location>
</feature>
<dbReference type="PANTHER" id="PTHR43811:SF19">
    <property type="entry name" value="39 KDA FK506-BINDING NUCLEAR PROTEIN"/>
    <property type="match status" value="1"/>
</dbReference>
<evidence type="ECO:0000256" key="3">
    <source>
        <dbReference type="ARBA" id="ARBA00013194"/>
    </source>
</evidence>
<keyword evidence="4 6" id="KW-0697">Rotamase</keyword>
<dbReference type="PROSITE" id="PS50059">
    <property type="entry name" value="FKBP_PPIASE"/>
    <property type="match status" value="1"/>
</dbReference>
<name>A0A7H2BH86_9MICC</name>
<proteinExistence type="inferred from homology"/>
<evidence type="ECO:0000313" key="10">
    <source>
        <dbReference type="EMBL" id="QNV39032.1"/>
    </source>
</evidence>
<dbReference type="EMBL" id="CP061538">
    <property type="protein sequence ID" value="QNV39032.1"/>
    <property type="molecule type" value="Genomic_DNA"/>
</dbReference>
<evidence type="ECO:0000256" key="5">
    <source>
        <dbReference type="ARBA" id="ARBA00023235"/>
    </source>
</evidence>
<feature type="compositionally biased region" description="Low complexity" evidence="7">
    <location>
        <begin position="317"/>
        <end position="353"/>
    </location>
</feature>
<comment type="catalytic activity">
    <reaction evidence="1 6">
        <text>[protein]-peptidylproline (omega=180) = [protein]-peptidylproline (omega=0)</text>
        <dbReference type="Rhea" id="RHEA:16237"/>
        <dbReference type="Rhea" id="RHEA-COMP:10747"/>
        <dbReference type="Rhea" id="RHEA-COMP:10748"/>
        <dbReference type="ChEBI" id="CHEBI:83833"/>
        <dbReference type="ChEBI" id="CHEBI:83834"/>
        <dbReference type="EC" id="5.2.1.8"/>
    </reaction>
</comment>
<dbReference type="KEGG" id="rama:IDM48_06255"/>
<organism evidence="10 11">
    <name type="scientific">Rothia amarae</name>
    <dbReference type="NCBI Taxonomy" id="169480"/>
    <lineage>
        <taxon>Bacteria</taxon>
        <taxon>Bacillati</taxon>
        <taxon>Actinomycetota</taxon>
        <taxon>Actinomycetes</taxon>
        <taxon>Micrococcales</taxon>
        <taxon>Micrococcaceae</taxon>
        <taxon>Rothia</taxon>
    </lineage>
</organism>
<accession>A0A7H2BH86</accession>
<dbReference type="Gene3D" id="3.10.50.40">
    <property type="match status" value="1"/>
</dbReference>
<dbReference type="EC" id="5.2.1.8" evidence="3 6"/>
<sequence>MRKKFDLQKKIFVVATGAVLTLALAACSGSSSSLDDVQYSLNDATAEPSVSFQTPFTTDETSTHVIEEGDGEEIKDGDNLLIEATVFKGDDGSKVGSTYAQSPILIPVGEDLKKTAPELYDVLTSSKVGTSFSYTSNMVPSADASGSPSASEAAEDTPANVEVYTIKSKLLENATGDETPQKDLNSALESFKVGDDGKAELKLKADRGDAPKELVSQDMIKGKGEKVKASDTLYVKYQGVRWEDGKAFDGNFDGTPAELNLQGVIKGWTQGLEGKTVGSRVLLIIPEDLAYGKDAGENAPSGPLVFVVDILGASDNPQAAASMQSPSASASGSASASPSASPAAESAEPTTSAQPTSTESGK</sequence>
<protein>
    <recommendedName>
        <fullName evidence="3 6">peptidylprolyl isomerase</fullName>
        <ecNumber evidence="3 6">5.2.1.8</ecNumber>
    </recommendedName>
</protein>
<gene>
    <name evidence="10" type="ORF">IDM48_06255</name>
</gene>
<dbReference type="InterPro" id="IPR001179">
    <property type="entry name" value="PPIase_FKBP_dom"/>
</dbReference>
<evidence type="ECO:0000313" key="11">
    <source>
        <dbReference type="Proteomes" id="UP000516421"/>
    </source>
</evidence>
<feature type="signal peptide" evidence="8">
    <location>
        <begin position="1"/>
        <end position="25"/>
    </location>
</feature>
<evidence type="ECO:0000256" key="4">
    <source>
        <dbReference type="ARBA" id="ARBA00023110"/>
    </source>
</evidence>
<evidence type="ECO:0000256" key="8">
    <source>
        <dbReference type="SAM" id="SignalP"/>
    </source>
</evidence>
<keyword evidence="8" id="KW-0732">Signal</keyword>
<feature type="region of interest" description="Disordered" evidence="7">
    <location>
        <begin position="317"/>
        <end position="362"/>
    </location>
</feature>
<reference evidence="10 11" key="1">
    <citation type="submission" date="2020-09" db="EMBL/GenBank/DDBJ databases">
        <title>Investigation of environmental microbe.</title>
        <authorList>
            <person name="Ou Y."/>
            <person name="Kang Q."/>
        </authorList>
    </citation>
    <scope>NUCLEOTIDE SEQUENCE [LARGE SCALE GENOMIC DNA]</scope>
    <source>
        <strain evidence="10 11">KJZ-9</strain>
    </source>
</reference>
<evidence type="ECO:0000256" key="6">
    <source>
        <dbReference type="PROSITE-ProRule" id="PRU00277"/>
    </source>
</evidence>
<keyword evidence="11" id="KW-1185">Reference proteome</keyword>
<dbReference type="GO" id="GO:0003755">
    <property type="term" value="F:peptidyl-prolyl cis-trans isomerase activity"/>
    <property type="evidence" value="ECO:0007669"/>
    <property type="project" value="UniProtKB-KW"/>
</dbReference>
<evidence type="ECO:0000256" key="7">
    <source>
        <dbReference type="SAM" id="MobiDB-lite"/>
    </source>
</evidence>
<evidence type="ECO:0000259" key="9">
    <source>
        <dbReference type="PROSITE" id="PS50059"/>
    </source>
</evidence>
<comment type="similarity">
    <text evidence="2">Belongs to the FKBP-type PPIase family.</text>
</comment>
<dbReference type="InterPro" id="IPR046357">
    <property type="entry name" value="PPIase_dom_sf"/>
</dbReference>
<dbReference type="PROSITE" id="PS51257">
    <property type="entry name" value="PROKAR_LIPOPROTEIN"/>
    <property type="match status" value="1"/>
</dbReference>
<evidence type="ECO:0000256" key="2">
    <source>
        <dbReference type="ARBA" id="ARBA00006577"/>
    </source>
</evidence>
<feature type="domain" description="PPIase FKBP-type" evidence="9">
    <location>
        <begin position="230"/>
        <end position="314"/>
    </location>
</feature>
<dbReference type="SUPFAM" id="SSF54534">
    <property type="entry name" value="FKBP-like"/>
    <property type="match status" value="1"/>
</dbReference>
<keyword evidence="5 6" id="KW-0413">Isomerase</keyword>
<dbReference type="Proteomes" id="UP000516421">
    <property type="component" value="Chromosome"/>
</dbReference>
<evidence type="ECO:0000256" key="1">
    <source>
        <dbReference type="ARBA" id="ARBA00000971"/>
    </source>
</evidence>